<dbReference type="Proteomes" id="UP000039370">
    <property type="component" value="Unassembled WGS sequence"/>
</dbReference>
<organism evidence="1 2">
    <name type="scientific">Capnocytophaga canimorsus</name>
    <dbReference type="NCBI Taxonomy" id="28188"/>
    <lineage>
        <taxon>Bacteria</taxon>
        <taxon>Pseudomonadati</taxon>
        <taxon>Bacteroidota</taxon>
        <taxon>Flavobacteriia</taxon>
        <taxon>Flavobacteriales</taxon>
        <taxon>Flavobacteriaceae</taxon>
        <taxon>Capnocytophaga</taxon>
    </lineage>
</organism>
<accession>A0A0B7IA22</accession>
<dbReference type="EMBL" id="CDOK01000093">
    <property type="protein sequence ID" value="CEN48806.1"/>
    <property type="molecule type" value="Genomic_DNA"/>
</dbReference>
<name>A0A0B7IA22_9FLAO</name>
<evidence type="ECO:0000313" key="1">
    <source>
        <dbReference type="EMBL" id="CEN48806.1"/>
    </source>
</evidence>
<evidence type="ECO:0000313" key="2">
    <source>
        <dbReference type="Proteomes" id="UP000039370"/>
    </source>
</evidence>
<proteinExistence type="predicted"/>
<protein>
    <submittedName>
        <fullName evidence="1">Uncharacterized protein</fullName>
    </submittedName>
</protein>
<reference evidence="2" key="1">
    <citation type="submission" date="2015-01" db="EMBL/GenBank/DDBJ databases">
        <authorList>
            <person name="MANFREDI Pablo"/>
        </authorList>
    </citation>
    <scope>NUCLEOTIDE SEQUENCE [LARGE SCALE GENOMIC DNA]</scope>
    <source>
        <strain evidence="2">Cc11</strain>
    </source>
</reference>
<sequence>MKKITLLSENHTDYHLGFEVQSPEPKFFSWDATYEEVIASPLVEWDSPFDLDYEVYEYYYFKYPVRVGNLLFSKFEFRIHNTQRRDIAVREYYANGDTQVEEFDFWQVHQQLEKHLSLNEHYEAYENLYSFFQKDGMTFLSVYYGEPQHQYVFFNIINARKYPELITPIENEENIQLTDWVLFPKEYIGIETNYQENEIVKRRPSLLTERFGDQAVLWRDEVNKQLGVSMGEFCNIFPLSNIKKVDIDRMLPAKGSGADTLRVYYKKQKYPTLIFSTKEYDLDNYLPQLEKFFGMPIEVIGFYYNC</sequence>
<dbReference type="AlphaFoldDB" id="A0A0B7IA22"/>
<gene>
    <name evidence="1" type="ORF">CCAN11_1820002</name>
</gene>